<proteinExistence type="inferred from homology"/>
<dbReference type="Pfam" id="PF07238">
    <property type="entry name" value="PilZ"/>
    <property type="match status" value="1"/>
</dbReference>
<dbReference type="RefSeq" id="WP_008102735.1">
    <property type="nucleotide sequence ID" value="NZ_FOSD01000001.1"/>
</dbReference>
<dbReference type="Pfam" id="PF07317">
    <property type="entry name" value="PilZN"/>
    <property type="match status" value="1"/>
</dbReference>
<keyword evidence="2 4" id="KW-0547">Nucleotide-binding</keyword>
<feature type="domain" description="PilZ" evidence="5">
    <location>
        <begin position="113"/>
        <end position="230"/>
    </location>
</feature>
<dbReference type="EMBL" id="FOSD01000001">
    <property type="protein sequence ID" value="SFJ38901.1"/>
    <property type="molecule type" value="Genomic_DNA"/>
</dbReference>
<evidence type="ECO:0000259" key="6">
    <source>
        <dbReference type="Pfam" id="PF07317"/>
    </source>
</evidence>
<evidence type="ECO:0000256" key="2">
    <source>
        <dbReference type="ARBA" id="ARBA00022741"/>
    </source>
</evidence>
<protein>
    <recommendedName>
        <fullName evidence="4">Flagellar brake protein YcgR</fullName>
    </recommendedName>
    <alternativeName>
        <fullName evidence="4">Cyclic di-GMP binding protein YcgR</fullName>
    </alternativeName>
</protein>
<keyword evidence="3 4" id="KW-0975">Bacterial flagellum</keyword>
<sequence length="244" mass="27712">MGEADKEQYLKRGTLAVLGVMKDLLRFQTPLMVNFSRGQFISRMLSADEDQVIFDLGSNALDNDLALQGGEVNIFAETHGAKVEFSLIGLQRIEFEGLPAFAAPLPELVWQIQRREFFRVNAPLEPVFYCHSQWPDGTTARFRLQDLSLGGVGVLLDEALPEGLNRGDTFKKLRVDLAEYGHFEVTAQLLHIGERTMVTSKNETRVTPRLSFRFTAIEPIQERQLQQVIFALERLARDKANRFQ</sequence>
<dbReference type="InterPro" id="IPR009926">
    <property type="entry name" value="T3SS_YcgR_PilZN"/>
</dbReference>
<reference evidence="7 8" key="1">
    <citation type="submission" date="2016-10" db="EMBL/GenBank/DDBJ databases">
        <authorList>
            <person name="Varghese N."/>
            <person name="Submissions S."/>
        </authorList>
    </citation>
    <scope>NUCLEOTIDE SEQUENCE [LARGE SCALE GENOMIC DNA]</scope>
    <source>
        <strain evidence="7 8">YR512</strain>
    </source>
</reference>
<keyword evidence="8" id="KW-1185">Reference proteome</keyword>
<evidence type="ECO:0000256" key="3">
    <source>
        <dbReference type="ARBA" id="ARBA00023143"/>
    </source>
</evidence>
<dbReference type="SUPFAM" id="SSF141371">
    <property type="entry name" value="PilZ domain-like"/>
    <property type="match status" value="1"/>
</dbReference>
<comment type="subcellular location">
    <subcellularLocation>
        <location evidence="4">Bacterial flagellum basal body</location>
    </subcellularLocation>
</comment>
<comment type="function">
    <text evidence="4">Acts as a flagellar brake, regulating swimming and swarming in a bis-(3'-5') cyclic diguanylic acid (c-di-GMP)-dependent manner. Binds 1 c-di-GMP dimer per subunit. Increasing levels of c-di-GMP lead to decreased motility.</text>
</comment>
<dbReference type="Proteomes" id="UP000198841">
    <property type="component" value="Unassembled WGS sequence"/>
</dbReference>
<keyword evidence="7" id="KW-0969">Cilium</keyword>
<dbReference type="Gene3D" id="2.30.110.10">
    <property type="entry name" value="Electron Transport, Fmn-binding Protein, Chain A"/>
    <property type="match status" value="1"/>
</dbReference>
<dbReference type="InterPro" id="IPR023787">
    <property type="entry name" value="T3SS_YcgR"/>
</dbReference>
<accession>A0A1I3R056</accession>
<dbReference type="Gene3D" id="2.40.10.220">
    <property type="entry name" value="predicted glycosyltransferase like domains"/>
    <property type="match status" value="1"/>
</dbReference>
<dbReference type="InterPro" id="IPR012349">
    <property type="entry name" value="Split_barrel_FMN-bd"/>
</dbReference>
<organism evidence="7 8">
    <name type="scientific">Candidatus Pantoea symbiotica</name>
    <dbReference type="NCBI Taxonomy" id="1884370"/>
    <lineage>
        <taxon>Bacteria</taxon>
        <taxon>Pseudomonadati</taxon>
        <taxon>Pseudomonadota</taxon>
        <taxon>Gammaproteobacteria</taxon>
        <taxon>Enterobacterales</taxon>
        <taxon>Erwiniaceae</taxon>
        <taxon>Pantoea</taxon>
    </lineage>
</organism>
<keyword evidence="7" id="KW-0966">Cell projection</keyword>
<evidence type="ECO:0000313" key="7">
    <source>
        <dbReference type="EMBL" id="SFJ38901.1"/>
    </source>
</evidence>
<evidence type="ECO:0000259" key="5">
    <source>
        <dbReference type="Pfam" id="PF07238"/>
    </source>
</evidence>
<comment type="similarity">
    <text evidence="4">Belongs to the YcgR family.</text>
</comment>
<dbReference type="InterPro" id="IPR009875">
    <property type="entry name" value="PilZ_domain"/>
</dbReference>
<evidence type="ECO:0000256" key="1">
    <source>
        <dbReference type="ARBA" id="ARBA00022636"/>
    </source>
</evidence>
<feature type="domain" description="Type III secretion system flagellar brake protein YcgR PilZN" evidence="6">
    <location>
        <begin position="9"/>
        <end position="110"/>
    </location>
</feature>
<comment type="caution">
    <text evidence="7">The sequence shown here is derived from an EMBL/GenBank/DDBJ whole genome shotgun (WGS) entry which is preliminary data.</text>
</comment>
<comment type="subunit">
    <text evidence="4">Monomer. Interacts with the flagellar basal bodies.</text>
</comment>
<keyword evidence="7" id="KW-0282">Flagellum</keyword>
<evidence type="ECO:0000256" key="4">
    <source>
        <dbReference type="HAMAP-Rule" id="MF_01457"/>
    </source>
</evidence>
<keyword evidence="1 4" id="KW-0973">c-di-GMP</keyword>
<dbReference type="HAMAP" id="MF_01457">
    <property type="entry name" value="YcgR"/>
    <property type="match status" value="1"/>
</dbReference>
<gene>
    <name evidence="4" type="primary">ycgR</name>
    <name evidence="7" type="ORF">SAMN05518863_101323</name>
</gene>
<name>A0A1I3R056_9GAMM</name>
<evidence type="ECO:0000313" key="8">
    <source>
        <dbReference type="Proteomes" id="UP000198841"/>
    </source>
</evidence>